<dbReference type="EMBL" id="BQNB010008821">
    <property type="protein sequence ID" value="GJS54748.1"/>
    <property type="molecule type" value="Genomic_DNA"/>
</dbReference>
<name>A0ABQ4WPJ6_9ASTR</name>
<keyword evidence="5" id="KW-1185">Reference proteome</keyword>
<feature type="domain" description="CCHC-type" evidence="3">
    <location>
        <begin position="186"/>
        <end position="202"/>
    </location>
</feature>
<dbReference type="InterPro" id="IPR036875">
    <property type="entry name" value="Znf_CCHC_sf"/>
</dbReference>
<evidence type="ECO:0000256" key="1">
    <source>
        <dbReference type="PROSITE-ProRule" id="PRU00047"/>
    </source>
</evidence>
<dbReference type="PROSITE" id="PS50158">
    <property type="entry name" value="ZF_CCHC"/>
    <property type="match status" value="1"/>
</dbReference>
<reference evidence="4" key="2">
    <citation type="submission" date="2022-01" db="EMBL/GenBank/DDBJ databases">
        <authorList>
            <person name="Yamashiro T."/>
            <person name="Shiraishi A."/>
            <person name="Satake H."/>
            <person name="Nakayama K."/>
        </authorList>
    </citation>
    <scope>NUCLEOTIDE SEQUENCE</scope>
</reference>
<evidence type="ECO:0000313" key="4">
    <source>
        <dbReference type="EMBL" id="GJS54748.1"/>
    </source>
</evidence>
<evidence type="ECO:0000256" key="2">
    <source>
        <dbReference type="SAM" id="Coils"/>
    </source>
</evidence>
<accession>A0ABQ4WPJ6</accession>
<dbReference type="SMART" id="SM00343">
    <property type="entry name" value="ZnF_C2HC"/>
    <property type="match status" value="1"/>
</dbReference>
<feature type="coiled-coil region" evidence="2">
    <location>
        <begin position="266"/>
        <end position="300"/>
    </location>
</feature>
<dbReference type="Gene3D" id="4.10.60.10">
    <property type="entry name" value="Zinc finger, CCHC-type"/>
    <property type="match status" value="1"/>
</dbReference>
<evidence type="ECO:0000259" key="3">
    <source>
        <dbReference type="PROSITE" id="PS50158"/>
    </source>
</evidence>
<dbReference type="Pfam" id="PF00098">
    <property type="entry name" value="zf-CCHC"/>
    <property type="match status" value="1"/>
</dbReference>
<keyword evidence="2" id="KW-0175">Coiled coil</keyword>
<reference evidence="4" key="1">
    <citation type="journal article" date="2022" name="Int. J. Mol. Sci.">
        <title>Draft Genome of Tanacetum Coccineum: Genomic Comparison of Closely Related Tanacetum-Family Plants.</title>
        <authorList>
            <person name="Yamashiro T."/>
            <person name="Shiraishi A."/>
            <person name="Nakayama K."/>
            <person name="Satake H."/>
        </authorList>
    </citation>
    <scope>NUCLEOTIDE SEQUENCE</scope>
</reference>
<proteinExistence type="predicted"/>
<keyword evidence="1" id="KW-0862">Zinc</keyword>
<dbReference type="SUPFAM" id="SSF57756">
    <property type="entry name" value="Retrovirus zinc finger-like domains"/>
    <property type="match status" value="1"/>
</dbReference>
<keyword evidence="1" id="KW-0479">Metal-binding</keyword>
<evidence type="ECO:0000313" key="5">
    <source>
        <dbReference type="Proteomes" id="UP001151760"/>
    </source>
</evidence>
<dbReference type="Proteomes" id="UP001151760">
    <property type="component" value="Unassembled WGS sequence"/>
</dbReference>
<protein>
    <submittedName>
        <fullName evidence="4">Integrase, catalytic region, zinc finger, CCHC-type containing protein</fullName>
    </submittedName>
</protein>
<gene>
    <name evidence="4" type="ORF">Tco_0628110</name>
</gene>
<dbReference type="InterPro" id="IPR001878">
    <property type="entry name" value="Znf_CCHC"/>
</dbReference>
<comment type="caution">
    <text evidence="4">The sequence shown here is derived from an EMBL/GenBank/DDBJ whole genome shotgun (WGS) entry which is preliminary data.</text>
</comment>
<keyword evidence="1" id="KW-0863">Zinc-finger</keyword>
<organism evidence="4 5">
    <name type="scientific">Tanacetum coccineum</name>
    <dbReference type="NCBI Taxonomy" id="301880"/>
    <lineage>
        <taxon>Eukaryota</taxon>
        <taxon>Viridiplantae</taxon>
        <taxon>Streptophyta</taxon>
        <taxon>Embryophyta</taxon>
        <taxon>Tracheophyta</taxon>
        <taxon>Spermatophyta</taxon>
        <taxon>Magnoliopsida</taxon>
        <taxon>eudicotyledons</taxon>
        <taxon>Gunneridae</taxon>
        <taxon>Pentapetalae</taxon>
        <taxon>asterids</taxon>
        <taxon>campanulids</taxon>
        <taxon>Asterales</taxon>
        <taxon>Asteraceae</taxon>
        <taxon>Asteroideae</taxon>
        <taxon>Anthemideae</taxon>
        <taxon>Anthemidinae</taxon>
        <taxon>Tanacetum</taxon>
    </lineage>
</organism>
<sequence length="435" mass="49387">MTTLAEFMIVAGVENRPPMLDKAMYTSWESRMLLYIKGKKNGNMMLESIKNGPLFYPTIEVDSQIRKKKYTELTEQEQLQDDCDVQATNIVLQGLVVLVFLLGDDLIACLNKAMAFMSTIVASHFPLTNNQLYTSSNLRNQATIQDGRVTVQQVQGRQGQSSSLGTIGKVTTSRGNNAAGQVRVVKCYNCQGEGHMARQCTQPKRPRNVALFKEKLMLVEAQESGQVLDEELLAFLADPGITDSKVVLMANLSSYDSDVLSEDKVNQETKTVNESLTAELERYKERVKTLEQRFNVDLNNHEKLINSQMDDMIQNRCALKQEIDSLKHTLSNQVKDKESLLQTFNVFKKESEEKEKQAFWLPLLNPKSEQLDIIQTPVEIEIPKELSNINFENGLHIELNEVKTVFNQMEAAIKECSVDQKYFDIQKREVSLDND</sequence>